<feature type="compositionally biased region" description="Low complexity" evidence="1">
    <location>
        <begin position="1129"/>
        <end position="1185"/>
    </location>
</feature>
<feature type="region of interest" description="Disordered" evidence="1">
    <location>
        <begin position="1375"/>
        <end position="1408"/>
    </location>
</feature>
<proteinExistence type="predicted"/>
<accession>A0A9Q0XF69</accession>
<dbReference type="OrthoDB" id="9427773at2759"/>
<feature type="region of interest" description="Disordered" evidence="1">
    <location>
        <begin position="565"/>
        <end position="589"/>
    </location>
</feature>
<comment type="caution">
    <text evidence="2">The sequence shown here is derived from an EMBL/GenBank/DDBJ whole genome shotgun (WGS) entry which is preliminary data.</text>
</comment>
<dbReference type="Proteomes" id="UP001142489">
    <property type="component" value="Unassembled WGS sequence"/>
</dbReference>
<keyword evidence="3" id="KW-1185">Reference proteome</keyword>
<protein>
    <submittedName>
        <fullName evidence="2">Uncharacterized protein</fullName>
    </submittedName>
</protein>
<sequence>MLEVISVGLGGKPAASTPPAAALIPATCGARPGFEAMGKNKGSWRKFFCCAGPPETQSTTCLNISESDSFKPLSDPDPSEPELEQDQEEEEEEMYVEVELQTSKVEVPEGNRWRWSRLHREVELQTSTVSLLAAETELSSEADVQVQTSFSSLPRETEAQAQTSFLSLRCPTPFQNDAHAQTSFAELPGAREAEAQVQTSLSSLLGEQEAQVQTSLSSLPREKEVQVQTSLPSLSDEREAQVQTSLSSLPEEKQAQVQTSLLSLTREKEAQMQTSLSSLPEGKEAQVQTSFAFLPERRSAASLGSYIQGQSYAELLEKIASLPAFLEAQMQTSSVNLPSPSEANIQVQTSFSDYMSEKEETSSIGTEPQSKVSPQSSLSTLFPLYIDTEVQTLPVEIPPGNDWRSARLQAEAQVQTSFTSVLEELGDLIEAQHSKLELDKEEEMARELQVPFFIEEKSFSPELIETAIQTSDTLIRQWDKWRSLQTPQAIAEVQTSTIELLKKLSLLSRIECAEAASRTQLLKKASSLSVAEFPSYEVMRKASSWSDSGPQGQFSNDELLKNRPSSAQVLATSGSDITTSSSTRKSHVQTSDLELIKKLSSVSHMEPQEKASDIAFRKYSRLSLNDGGDENQKAITEGTECVAPPEITEAQIRKWYHELPEVQTSASQASVQKEPVWSTLVDSGVQTSYVEIPLKNRWRASRLQAEAEVQTMGLEMPVEDTGFCPQAQKDTQAQTSLLEIWQARDLVDAKMQTSDFDMIKKVQSPPPLVVDSQVQTSLFDLWKAEEHTDAQMQTSLDELQVIKSPPTEQIDRLVQTSFVDIWRAKDLSNVRQQTSLKQLLEPELESSPHFQSDLGVQTSLMTIWKEKGITDAQAQTSLSELLESQEELPLVSQIDAQVQTSNSEMSVGDSWRRPCVLADVQQQTSLELDGELDESPPPSQIDIQVQTSLLDIWKAKELHNAQLQTSWIDLPEPTKESPLPQSCESPVLYPEPGSPPLAQIDTQVQTSSLDIWKTKDVNDMGMQTSLSYLPQVTEELSLQPQKESPVQPTVPGLADAPDQGLPQPQVDLKQQAVLDMPKGFPDTPSSSETEVPTGQLRDAQVQSSLTSLPSGTAISRVSSATAVSLGLSRSAVSPAPSATAVSPAPSAMALSPAPSATTVSPAPSAKAASPVPSATAVSPTPSATTMYPVTPGTAASPIPSRTAVSPVPSQITPSPIPSNIPVSAVPSRTASPMRPPTPASPYSPLDSATPEKKGAPVEKSLLELWTAREEAEVQMQTAKLGLSFEEDLLLFPKPTESQEKVGEVKPSERKKVEQVSKAKSKAPVFTEAQVQTSYVDIPRGKKWRSSRLCTEAQVQTSFHDLHVKDRTLTLHDHIAPRRAQKGPKRASPVSVHLHVKMSPKRRTSNEKK</sequence>
<gene>
    <name evidence="2" type="ORF">JRQ81_004446</name>
</gene>
<feature type="region of interest" description="Disordered" evidence="1">
    <location>
        <begin position="1076"/>
        <end position="1104"/>
    </location>
</feature>
<feature type="compositionally biased region" description="Polar residues" evidence="1">
    <location>
        <begin position="1083"/>
        <end position="1092"/>
    </location>
</feature>
<name>A0A9Q0XF69_9SAUR</name>
<dbReference type="PANTHER" id="PTHR14368:SF7">
    <property type="entry name" value="TESTIS-EXPRESSED BASIC PROTEIN 1"/>
    <property type="match status" value="1"/>
</dbReference>
<feature type="region of interest" description="Disordered" evidence="1">
    <location>
        <begin position="1129"/>
        <end position="1255"/>
    </location>
</feature>
<evidence type="ECO:0000313" key="3">
    <source>
        <dbReference type="Proteomes" id="UP001142489"/>
    </source>
</evidence>
<reference evidence="2" key="1">
    <citation type="journal article" date="2023" name="DNA Res.">
        <title>Chromosome-level genome assembly of Phrynocephalus forsythii using third-generation DNA sequencing and Hi-C analysis.</title>
        <authorList>
            <person name="Qi Y."/>
            <person name="Zhao W."/>
            <person name="Zhao Y."/>
            <person name="Niu C."/>
            <person name="Cao S."/>
            <person name="Zhang Y."/>
        </authorList>
    </citation>
    <scope>NUCLEOTIDE SEQUENCE</scope>
    <source>
        <tissue evidence="2">Muscle</tissue>
    </source>
</reference>
<feature type="compositionally biased region" description="Polar residues" evidence="1">
    <location>
        <begin position="1036"/>
        <end position="1047"/>
    </location>
</feature>
<feature type="region of interest" description="Disordered" evidence="1">
    <location>
        <begin position="1036"/>
        <end position="1063"/>
    </location>
</feature>
<feature type="compositionally biased region" description="Low complexity" evidence="1">
    <location>
        <begin position="572"/>
        <end position="583"/>
    </location>
</feature>
<dbReference type="InterPro" id="IPR038754">
    <property type="entry name" value="TSBP1"/>
</dbReference>
<dbReference type="PANTHER" id="PTHR14368">
    <property type="entry name" value="TESTIS-EXPRESSED BASIC PROTEIN 1"/>
    <property type="match status" value="1"/>
</dbReference>
<evidence type="ECO:0000313" key="2">
    <source>
        <dbReference type="EMBL" id="KAJ7313172.1"/>
    </source>
</evidence>
<feature type="region of interest" description="Disordered" evidence="1">
    <location>
        <begin position="66"/>
        <end position="91"/>
    </location>
</feature>
<feature type="region of interest" description="Disordered" evidence="1">
    <location>
        <begin position="212"/>
        <end position="253"/>
    </location>
</feature>
<dbReference type="EMBL" id="JAPFRF010000012">
    <property type="protein sequence ID" value="KAJ7313172.1"/>
    <property type="molecule type" value="Genomic_DNA"/>
</dbReference>
<feature type="compositionally biased region" description="Basic residues" evidence="1">
    <location>
        <begin position="1393"/>
        <end position="1402"/>
    </location>
</feature>
<evidence type="ECO:0000256" key="1">
    <source>
        <dbReference type="SAM" id="MobiDB-lite"/>
    </source>
</evidence>
<feature type="compositionally biased region" description="Acidic residues" evidence="1">
    <location>
        <begin position="77"/>
        <end position="91"/>
    </location>
</feature>
<organism evidence="2 3">
    <name type="scientific">Phrynocephalus forsythii</name>
    <dbReference type="NCBI Taxonomy" id="171643"/>
    <lineage>
        <taxon>Eukaryota</taxon>
        <taxon>Metazoa</taxon>
        <taxon>Chordata</taxon>
        <taxon>Craniata</taxon>
        <taxon>Vertebrata</taxon>
        <taxon>Euteleostomi</taxon>
        <taxon>Lepidosauria</taxon>
        <taxon>Squamata</taxon>
        <taxon>Bifurcata</taxon>
        <taxon>Unidentata</taxon>
        <taxon>Episquamata</taxon>
        <taxon>Toxicofera</taxon>
        <taxon>Iguania</taxon>
        <taxon>Acrodonta</taxon>
        <taxon>Agamidae</taxon>
        <taxon>Agaminae</taxon>
        <taxon>Phrynocephalus</taxon>
    </lineage>
</organism>